<feature type="domain" description="EamA" evidence="7">
    <location>
        <begin position="62"/>
        <end position="198"/>
    </location>
</feature>
<evidence type="ECO:0000259" key="7">
    <source>
        <dbReference type="Pfam" id="PF00892"/>
    </source>
</evidence>
<feature type="transmembrane region" description="Helical" evidence="6">
    <location>
        <begin position="93"/>
        <end position="114"/>
    </location>
</feature>
<sequence length="440" mass="47937">MPSNYSYTALSPDYADLAQPQQDDSVESPRLQVRSRDFVRGRRWTKLSHASEVVRDVYRRNIGLLLVVASQMFASLMNLSVKELNSIDLPVSALEIIIVRMIITYICSVTYMLSTGVPDPFMGPKGVRLLLVFRGFSGFFGLFGIYFSLQFLSLSDATVLTFLSPLCTAAAGALFLGEEVTRREAFAGLLSLFGVVLIAKPAFIFGASGTQVPDISIQEDIPIVSPEQRLIAVGVALTGVLGVTGAFTSLRAIGKRAHPLHSLVSFSAQCVIIATIGMIVTKTPFIVPTRLDWLAILVMIGIFGFIAQVLLTMGLARETAGRGTMAIYSQIIFATVLERIFFHTVPAGLSVVGALMIIASALYVALTKESSLSTEKDNKSIVRLRIGEEDSMECGLLRHNSEDSERQGDEEHKGPAHCDEEEKRDRLKVGHCPSKEAGDL</sequence>
<proteinExistence type="predicted"/>
<feature type="transmembrane region" description="Helical" evidence="6">
    <location>
        <begin position="262"/>
        <end position="281"/>
    </location>
</feature>
<keyword evidence="4 6" id="KW-0472">Membrane</keyword>
<keyword evidence="3 6" id="KW-1133">Transmembrane helix</keyword>
<feature type="region of interest" description="Disordered" evidence="5">
    <location>
        <begin position="395"/>
        <end position="440"/>
    </location>
</feature>
<feature type="transmembrane region" description="Helical" evidence="6">
    <location>
        <begin position="230"/>
        <end position="250"/>
    </location>
</feature>
<feature type="transmembrane region" description="Helical" evidence="6">
    <location>
        <begin position="62"/>
        <end position="81"/>
    </location>
</feature>
<dbReference type="EMBL" id="MU151234">
    <property type="protein sequence ID" value="KAF9446668.1"/>
    <property type="molecule type" value="Genomic_DNA"/>
</dbReference>
<gene>
    <name evidence="8" type="ORF">P691DRAFT_732796</name>
</gene>
<dbReference type="PANTHER" id="PTHR22911">
    <property type="entry name" value="ACYL-MALONYL CONDENSING ENZYME-RELATED"/>
    <property type="match status" value="1"/>
</dbReference>
<dbReference type="GO" id="GO:0016020">
    <property type="term" value="C:membrane"/>
    <property type="evidence" value="ECO:0007669"/>
    <property type="project" value="UniProtKB-SubCell"/>
</dbReference>
<dbReference type="InterPro" id="IPR037185">
    <property type="entry name" value="EmrE-like"/>
</dbReference>
<keyword evidence="2 6" id="KW-0812">Transmembrane</keyword>
<dbReference type="SUPFAM" id="SSF103481">
    <property type="entry name" value="Multidrug resistance efflux transporter EmrE"/>
    <property type="match status" value="2"/>
</dbReference>
<evidence type="ECO:0000256" key="3">
    <source>
        <dbReference type="ARBA" id="ARBA00022989"/>
    </source>
</evidence>
<evidence type="ECO:0000313" key="9">
    <source>
        <dbReference type="Proteomes" id="UP000807342"/>
    </source>
</evidence>
<feature type="transmembrane region" description="Helical" evidence="6">
    <location>
        <begin position="126"/>
        <end position="147"/>
    </location>
</feature>
<protein>
    <recommendedName>
        <fullName evidence="7">EamA domain-containing protein</fullName>
    </recommendedName>
</protein>
<dbReference type="Pfam" id="PF00892">
    <property type="entry name" value="EamA"/>
    <property type="match status" value="2"/>
</dbReference>
<evidence type="ECO:0000313" key="8">
    <source>
        <dbReference type="EMBL" id="KAF9446668.1"/>
    </source>
</evidence>
<dbReference type="InterPro" id="IPR000620">
    <property type="entry name" value="EamA_dom"/>
</dbReference>
<dbReference type="Proteomes" id="UP000807342">
    <property type="component" value="Unassembled WGS sequence"/>
</dbReference>
<feature type="transmembrane region" description="Helical" evidence="6">
    <location>
        <begin position="159"/>
        <end position="177"/>
    </location>
</feature>
<reference evidence="8" key="1">
    <citation type="submission" date="2020-11" db="EMBL/GenBank/DDBJ databases">
        <authorList>
            <consortium name="DOE Joint Genome Institute"/>
            <person name="Ahrendt S."/>
            <person name="Riley R."/>
            <person name="Andreopoulos W."/>
            <person name="Labutti K."/>
            <person name="Pangilinan J."/>
            <person name="Ruiz-Duenas F.J."/>
            <person name="Barrasa J.M."/>
            <person name="Sanchez-Garcia M."/>
            <person name="Camarero S."/>
            <person name="Miyauchi S."/>
            <person name="Serrano A."/>
            <person name="Linde D."/>
            <person name="Babiker R."/>
            <person name="Drula E."/>
            <person name="Ayuso-Fernandez I."/>
            <person name="Pacheco R."/>
            <person name="Padilla G."/>
            <person name="Ferreira P."/>
            <person name="Barriuso J."/>
            <person name="Kellner H."/>
            <person name="Castanera R."/>
            <person name="Alfaro M."/>
            <person name="Ramirez L."/>
            <person name="Pisabarro A.G."/>
            <person name="Kuo A."/>
            <person name="Tritt A."/>
            <person name="Lipzen A."/>
            <person name="He G."/>
            <person name="Yan M."/>
            <person name="Ng V."/>
            <person name="Cullen D."/>
            <person name="Martin F."/>
            <person name="Rosso M.-N."/>
            <person name="Henrissat B."/>
            <person name="Hibbett D."/>
            <person name="Martinez A.T."/>
            <person name="Grigoriev I.V."/>
        </authorList>
    </citation>
    <scope>NUCLEOTIDE SEQUENCE</scope>
    <source>
        <strain evidence="8">MF-IS2</strain>
    </source>
</reference>
<dbReference type="PANTHER" id="PTHR22911:SF6">
    <property type="entry name" value="SOLUTE CARRIER FAMILY 35 MEMBER G1"/>
    <property type="match status" value="1"/>
</dbReference>
<evidence type="ECO:0000256" key="1">
    <source>
        <dbReference type="ARBA" id="ARBA00004141"/>
    </source>
</evidence>
<accession>A0A9P5X8Y2</accession>
<feature type="domain" description="EamA" evidence="7">
    <location>
        <begin position="235"/>
        <end position="364"/>
    </location>
</feature>
<evidence type="ECO:0000256" key="2">
    <source>
        <dbReference type="ARBA" id="ARBA00022692"/>
    </source>
</evidence>
<keyword evidence="9" id="KW-1185">Reference proteome</keyword>
<evidence type="ECO:0000256" key="4">
    <source>
        <dbReference type="ARBA" id="ARBA00023136"/>
    </source>
</evidence>
<comment type="caution">
    <text evidence="8">The sequence shown here is derived from an EMBL/GenBank/DDBJ whole genome shotgun (WGS) entry which is preliminary data.</text>
</comment>
<feature type="transmembrane region" description="Helical" evidence="6">
    <location>
        <begin position="189"/>
        <end position="210"/>
    </location>
</feature>
<feature type="transmembrane region" description="Helical" evidence="6">
    <location>
        <begin position="348"/>
        <end position="366"/>
    </location>
</feature>
<dbReference type="AlphaFoldDB" id="A0A9P5X8Y2"/>
<feature type="transmembrane region" description="Helical" evidence="6">
    <location>
        <begin position="325"/>
        <end position="342"/>
    </location>
</feature>
<evidence type="ECO:0000256" key="5">
    <source>
        <dbReference type="SAM" id="MobiDB-lite"/>
    </source>
</evidence>
<comment type="subcellular location">
    <subcellularLocation>
        <location evidence="1">Membrane</location>
        <topology evidence="1">Multi-pass membrane protein</topology>
    </subcellularLocation>
</comment>
<organism evidence="8 9">
    <name type="scientific">Macrolepiota fuliginosa MF-IS2</name>
    <dbReference type="NCBI Taxonomy" id="1400762"/>
    <lineage>
        <taxon>Eukaryota</taxon>
        <taxon>Fungi</taxon>
        <taxon>Dikarya</taxon>
        <taxon>Basidiomycota</taxon>
        <taxon>Agaricomycotina</taxon>
        <taxon>Agaricomycetes</taxon>
        <taxon>Agaricomycetidae</taxon>
        <taxon>Agaricales</taxon>
        <taxon>Agaricineae</taxon>
        <taxon>Agaricaceae</taxon>
        <taxon>Macrolepiota</taxon>
    </lineage>
</organism>
<dbReference type="OrthoDB" id="306876at2759"/>
<feature type="compositionally biased region" description="Basic and acidic residues" evidence="5">
    <location>
        <begin position="399"/>
        <end position="440"/>
    </location>
</feature>
<feature type="transmembrane region" description="Helical" evidence="6">
    <location>
        <begin position="293"/>
        <end position="313"/>
    </location>
</feature>
<evidence type="ECO:0000256" key="6">
    <source>
        <dbReference type="SAM" id="Phobius"/>
    </source>
</evidence>
<name>A0A9P5X8Y2_9AGAR</name>